<feature type="modified residue" description="N6-(pyridoxal phosphate)lysine" evidence="7">
    <location>
        <position position="268"/>
    </location>
</feature>
<comment type="similarity">
    <text evidence="2 6">Belongs to the class-I pyridoxal-phosphate-dependent aminotransferase family.</text>
</comment>
<proteinExistence type="inferred from homology"/>
<gene>
    <name evidence="9" type="ORF">EHS25_000492</name>
</gene>
<evidence type="ECO:0000256" key="3">
    <source>
        <dbReference type="ARBA" id="ARBA00022576"/>
    </source>
</evidence>
<evidence type="ECO:0000259" key="8">
    <source>
        <dbReference type="Pfam" id="PF00155"/>
    </source>
</evidence>
<dbReference type="OrthoDB" id="7042322at2759"/>
<dbReference type="PANTHER" id="PTHR45744">
    <property type="entry name" value="TYROSINE AMINOTRANSFERASE"/>
    <property type="match status" value="1"/>
</dbReference>
<keyword evidence="3" id="KW-0032">Aminotransferase</keyword>
<dbReference type="PIRSF" id="PIRSF000517">
    <property type="entry name" value="Tyr_transaminase"/>
    <property type="match status" value="1"/>
</dbReference>
<dbReference type="InterPro" id="IPR004839">
    <property type="entry name" value="Aminotransferase_I/II_large"/>
</dbReference>
<accession>A0A427YWK1</accession>
<protein>
    <recommendedName>
        <fullName evidence="8">Aminotransferase class I/classII large domain-containing protein</fullName>
    </recommendedName>
</protein>
<name>A0A427YWK1_9TREE</name>
<dbReference type="STRING" id="1890683.A0A427YWK1"/>
<keyword evidence="10" id="KW-1185">Reference proteome</keyword>
<dbReference type="AlphaFoldDB" id="A0A427YWK1"/>
<evidence type="ECO:0000256" key="4">
    <source>
        <dbReference type="ARBA" id="ARBA00022679"/>
    </source>
</evidence>
<organism evidence="9 10">
    <name type="scientific">Saitozyma podzolica</name>
    <dbReference type="NCBI Taxonomy" id="1890683"/>
    <lineage>
        <taxon>Eukaryota</taxon>
        <taxon>Fungi</taxon>
        <taxon>Dikarya</taxon>
        <taxon>Basidiomycota</taxon>
        <taxon>Agaricomycotina</taxon>
        <taxon>Tremellomycetes</taxon>
        <taxon>Tremellales</taxon>
        <taxon>Trimorphomycetaceae</taxon>
        <taxon>Saitozyma</taxon>
    </lineage>
</organism>
<dbReference type="GO" id="GO:0004838">
    <property type="term" value="F:L-tyrosine-2-oxoglutarate transaminase activity"/>
    <property type="evidence" value="ECO:0007669"/>
    <property type="project" value="TreeGrafter"/>
</dbReference>
<dbReference type="CDD" id="cd00609">
    <property type="entry name" value="AAT_like"/>
    <property type="match status" value="1"/>
</dbReference>
<evidence type="ECO:0000256" key="7">
    <source>
        <dbReference type="PIRSR" id="PIRSR000517-1"/>
    </source>
</evidence>
<dbReference type="InterPro" id="IPR015421">
    <property type="entry name" value="PyrdxlP-dep_Trfase_major"/>
</dbReference>
<dbReference type="InterPro" id="IPR005958">
    <property type="entry name" value="TyrNic_aminoTrfase"/>
</dbReference>
<evidence type="ECO:0000313" key="10">
    <source>
        <dbReference type="Proteomes" id="UP000279259"/>
    </source>
</evidence>
<dbReference type="GO" id="GO:0030170">
    <property type="term" value="F:pyridoxal phosphate binding"/>
    <property type="evidence" value="ECO:0007669"/>
    <property type="project" value="InterPro"/>
</dbReference>
<evidence type="ECO:0000256" key="6">
    <source>
        <dbReference type="PIRNR" id="PIRNR000517"/>
    </source>
</evidence>
<comment type="cofactor">
    <cofactor evidence="1 6 7">
        <name>pyridoxal 5'-phosphate</name>
        <dbReference type="ChEBI" id="CHEBI:597326"/>
    </cofactor>
</comment>
<dbReference type="Pfam" id="PF00155">
    <property type="entry name" value="Aminotran_1_2"/>
    <property type="match status" value="1"/>
</dbReference>
<dbReference type="InterPro" id="IPR015422">
    <property type="entry name" value="PyrdxlP-dep_Trfase_small"/>
</dbReference>
<dbReference type="Proteomes" id="UP000279259">
    <property type="component" value="Unassembled WGS sequence"/>
</dbReference>
<dbReference type="GO" id="GO:0006572">
    <property type="term" value="P:L-tyrosine catabolic process"/>
    <property type="evidence" value="ECO:0007669"/>
    <property type="project" value="TreeGrafter"/>
</dbReference>
<comment type="caution">
    <text evidence="9">The sequence shown here is derived from an EMBL/GenBank/DDBJ whole genome shotgun (WGS) entry which is preliminary data.</text>
</comment>
<evidence type="ECO:0000256" key="2">
    <source>
        <dbReference type="ARBA" id="ARBA00007441"/>
    </source>
</evidence>
<keyword evidence="4" id="KW-0808">Transferase</keyword>
<evidence type="ECO:0000256" key="1">
    <source>
        <dbReference type="ARBA" id="ARBA00001933"/>
    </source>
</evidence>
<dbReference type="SUPFAM" id="SSF53383">
    <property type="entry name" value="PLP-dependent transferases"/>
    <property type="match status" value="1"/>
</dbReference>
<dbReference type="Gene3D" id="3.90.1150.10">
    <property type="entry name" value="Aspartate Aminotransferase, domain 1"/>
    <property type="match status" value="1"/>
</dbReference>
<feature type="domain" description="Aminotransferase class I/classII large" evidence="8">
    <location>
        <begin position="56"/>
        <end position="408"/>
    </location>
</feature>
<dbReference type="InterPro" id="IPR015424">
    <property type="entry name" value="PyrdxlP-dep_Trfase"/>
</dbReference>
<evidence type="ECO:0000313" key="9">
    <source>
        <dbReference type="EMBL" id="RSH95405.1"/>
    </source>
</evidence>
<reference evidence="9 10" key="1">
    <citation type="submission" date="2018-11" db="EMBL/GenBank/DDBJ databases">
        <title>Genome sequence of Saitozyma podzolica DSM 27192.</title>
        <authorList>
            <person name="Aliyu H."/>
            <person name="Gorte O."/>
            <person name="Ochsenreither K."/>
        </authorList>
    </citation>
    <scope>NUCLEOTIDE SEQUENCE [LARGE SCALE GENOMIC DNA]</scope>
    <source>
        <strain evidence="9 10">DSM 27192</strain>
    </source>
</reference>
<keyword evidence="5 6" id="KW-0663">Pyridoxal phosphate</keyword>
<sequence>MPDIQLITSQDALLNGHQHHPRLKPAKTWNIRTNSRNPIRSTLASVTSAPPSTTKTLINLGLGDPTHYPLHPPPPASITATREALDGQRHNGYVPGVGTSAARKAVADYHQRWDSVQYHEDSIVLTHGVGQALDLIFSVLFPPSHFERTNILLPRPVFAQYPTLLSNLGVEVRFYDCIEENNWEADLAAIERMCDEGTRAIMVTNPSNPCGTNFSASHLRAILAIADRHKVPIIADEIYGHITWSGPFIPLASLSDTVPIITLSGLSKRFLLPGWRFGWIALHDPLHVAGSVKEGMAVWANRFFGPSSVAQAALPAILETPAEWHNEVLAKIKLNAEIMHEAIKRIPGLSCTPPAGALYMLVRIDPDTFPKFHGDVDFCTALYREEAVFVLPGECFEASGYFRIVLASPADVMGEVGVRLAEFCNRHRRE</sequence>
<dbReference type="Gene3D" id="3.40.640.10">
    <property type="entry name" value="Type I PLP-dependent aspartate aminotransferase-like (Major domain)"/>
    <property type="match status" value="1"/>
</dbReference>
<dbReference type="NCBIfam" id="TIGR01265">
    <property type="entry name" value="tyr_nico_aTase"/>
    <property type="match status" value="1"/>
</dbReference>
<dbReference type="EMBL" id="RSCD01000001">
    <property type="protein sequence ID" value="RSH95405.1"/>
    <property type="molecule type" value="Genomic_DNA"/>
</dbReference>
<evidence type="ECO:0000256" key="5">
    <source>
        <dbReference type="ARBA" id="ARBA00022898"/>
    </source>
</evidence>
<dbReference type="PANTHER" id="PTHR45744:SF2">
    <property type="entry name" value="TYROSINE AMINOTRANSFERASE"/>
    <property type="match status" value="1"/>
</dbReference>